<evidence type="ECO:0000313" key="3">
    <source>
        <dbReference type="EMBL" id="KAG4412539.1"/>
    </source>
</evidence>
<feature type="transmembrane region" description="Helical" evidence="2">
    <location>
        <begin position="448"/>
        <end position="470"/>
    </location>
</feature>
<dbReference type="OrthoDB" id="4767222at2759"/>
<keyword evidence="2" id="KW-0472">Membrane</keyword>
<feature type="region of interest" description="Disordered" evidence="1">
    <location>
        <begin position="158"/>
        <end position="188"/>
    </location>
</feature>
<sequence>MALSLVVSAQQIPLDTPSIPEQRPVHNRPYVPEEGPESGAILDASRNATIKLFPASLTSFRPMFSFGCRESIFNTITLETDVCLSGEYYLSHNMLIAEAPICSDGKKPTMAYYHRQGCEGEIAYRSDVQGRGIPEYCLWGGHSPQEWSMIFRCDDSTKDTNDQTSAKEVTETRHQIAVPPPAPEPLHIFDDLVEDKPEHEPAALEEPTDGVVYTHLFPACNGRRVGGNKPMTVPVDRCLTIHGFGIQFKTPAVCSNGTRAKWARFEDDKCGWGEISSKYGLVDVKDSDIMECLSTGAIGDAEKVSSMSFWCEGFGNVTKPDPNAPKEPEVPKPAKGSVSESACGNRAPFFNHPKTDTCVDLKTDMMKIYSTGVCANGTSALLAKFEKKGCAGSPASFMEVNEERGNLQKCLNFEGTGSFALWCDGKGVIGPVPNMPGGSKGSSKTSRVMVVVLVIFAGVLIAMLGAWAWFTTDLRVKVQELFGRRDGGIAL</sequence>
<comment type="caution">
    <text evidence="3">The sequence shown here is derived from an EMBL/GenBank/DDBJ whole genome shotgun (WGS) entry which is preliminary data.</text>
</comment>
<keyword evidence="4" id="KW-1185">Reference proteome</keyword>
<keyword evidence="2" id="KW-0812">Transmembrane</keyword>
<dbReference type="EMBL" id="JAFJYH010000370">
    <property type="protein sequence ID" value="KAG4412539.1"/>
    <property type="molecule type" value="Genomic_DNA"/>
</dbReference>
<evidence type="ECO:0000256" key="2">
    <source>
        <dbReference type="SAM" id="Phobius"/>
    </source>
</evidence>
<name>A0A8H7T301_9HELO</name>
<evidence type="ECO:0000256" key="1">
    <source>
        <dbReference type="SAM" id="MobiDB-lite"/>
    </source>
</evidence>
<protein>
    <submittedName>
        <fullName evidence="3">Uncharacterized protein</fullName>
    </submittedName>
</protein>
<accession>A0A8H7T301</accession>
<keyword evidence="2" id="KW-1133">Transmembrane helix</keyword>
<dbReference type="AlphaFoldDB" id="A0A8H7T301"/>
<organism evidence="3 4">
    <name type="scientific">Cadophora malorum</name>
    <dbReference type="NCBI Taxonomy" id="108018"/>
    <lineage>
        <taxon>Eukaryota</taxon>
        <taxon>Fungi</taxon>
        <taxon>Dikarya</taxon>
        <taxon>Ascomycota</taxon>
        <taxon>Pezizomycotina</taxon>
        <taxon>Leotiomycetes</taxon>
        <taxon>Helotiales</taxon>
        <taxon>Ploettnerulaceae</taxon>
        <taxon>Cadophora</taxon>
    </lineage>
</organism>
<gene>
    <name evidence="3" type="ORF">IFR04_014320</name>
</gene>
<evidence type="ECO:0000313" key="4">
    <source>
        <dbReference type="Proteomes" id="UP000664132"/>
    </source>
</evidence>
<dbReference type="Proteomes" id="UP000664132">
    <property type="component" value="Unassembled WGS sequence"/>
</dbReference>
<proteinExistence type="predicted"/>
<reference evidence="3" key="1">
    <citation type="submission" date="2021-02" db="EMBL/GenBank/DDBJ databases">
        <title>Genome sequence Cadophora malorum strain M34.</title>
        <authorList>
            <person name="Stefanovic E."/>
            <person name="Vu D."/>
            <person name="Scully C."/>
            <person name="Dijksterhuis J."/>
            <person name="Roader J."/>
            <person name="Houbraken J."/>
        </authorList>
    </citation>
    <scope>NUCLEOTIDE SEQUENCE</scope>
    <source>
        <strain evidence="3">M34</strain>
    </source>
</reference>